<accession>A0A1M7UBA1</accession>
<feature type="region of interest" description="Disordered" evidence="1">
    <location>
        <begin position="50"/>
        <end position="103"/>
    </location>
</feature>
<sequence>MLEIGIISIIVLAVGYWVTLWLMGRHDDVLHGDFVHEEEGAEASVAAGQPLHAGPVFPPRSPFPPKIVTRRSPITSSAATKPAPALPAQAPPPTPALSERSDTLQTLLASIKRDLKDASQL</sequence>
<reference evidence="4" key="1">
    <citation type="submission" date="2016-11" db="EMBL/GenBank/DDBJ databases">
        <authorList>
            <person name="Varghese N."/>
            <person name="Submissions S."/>
        </authorList>
    </citation>
    <scope>NUCLEOTIDE SEQUENCE [LARGE SCALE GENOMIC DNA]</scope>
    <source>
        <strain evidence="4">GAS401</strain>
    </source>
</reference>
<feature type="compositionally biased region" description="Pro residues" evidence="1">
    <location>
        <begin position="56"/>
        <end position="65"/>
    </location>
</feature>
<evidence type="ECO:0000256" key="1">
    <source>
        <dbReference type="SAM" id="MobiDB-lite"/>
    </source>
</evidence>
<keyword evidence="4" id="KW-1185">Reference proteome</keyword>
<dbReference type="OrthoDB" id="8250919at2"/>
<protein>
    <submittedName>
        <fullName evidence="3">Uncharacterized protein</fullName>
    </submittedName>
</protein>
<evidence type="ECO:0000313" key="3">
    <source>
        <dbReference type="EMBL" id="SHN80120.1"/>
    </source>
</evidence>
<feature type="compositionally biased region" description="Low complexity" evidence="1">
    <location>
        <begin position="72"/>
        <end position="88"/>
    </location>
</feature>
<name>A0A1M7UBA1_9BRAD</name>
<evidence type="ECO:0000313" key="4">
    <source>
        <dbReference type="Proteomes" id="UP000184096"/>
    </source>
</evidence>
<keyword evidence="2" id="KW-0812">Transmembrane</keyword>
<dbReference type="Proteomes" id="UP000184096">
    <property type="component" value="Chromosome I"/>
</dbReference>
<organism evidence="3 4">
    <name type="scientific">Bradyrhizobium erythrophlei</name>
    <dbReference type="NCBI Taxonomy" id="1437360"/>
    <lineage>
        <taxon>Bacteria</taxon>
        <taxon>Pseudomonadati</taxon>
        <taxon>Pseudomonadota</taxon>
        <taxon>Alphaproteobacteria</taxon>
        <taxon>Hyphomicrobiales</taxon>
        <taxon>Nitrobacteraceae</taxon>
        <taxon>Bradyrhizobium</taxon>
    </lineage>
</organism>
<keyword evidence="2" id="KW-1133">Transmembrane helix</keyword>
<dbReference type="EMBL" id="LT670849">
    <property type="protein sequence ID" value="SHN80120.1"/>
    <property type="molecule type" value="Genomic_DNA"/>
</dbReference>
<feature type="transmembrane region" description="Helical" evidence="2">
    <location>
        <begin position="6"/>
        <end position="24"/>
    </location>
</feature>
<gene>
    <name evidence="3" type="ORF">SAMN05444170_4215</name>
</gene>
<keyword evidence="2" id="KW-0472">Membrane</keyword>
<proteinExistence type="predicted"/>
<dbReference type="AlphaFoldDB" id="A0A1M7UBA1"/>
<evidence type="ECO:0000256" key="2">
    <source>
        <dbReference type="SAM" id="Phobius"/>
    </source>
</evidence>